<comment type="caution">
    <text evidence="3">The sequence shown here is derived from an EMBL/GenBank/DDBJ whole genome shotgun (WGS) entry which is preliminary data.</text>
</comment>
<keyword evidence="4" id="KW-1185">Reference proteome</keyword>
<feature type="region of interest" description="Disordered" evidence="1">
    <location>
        <begin position="1"/>
        <end position="38"/>
    </location>
</feature>
<dbReference type="RefSeq" id="WP_378035046.1">
    <property type="nucleotide sequence ID" value="NZ_JBHSIV010000004.1"/>
</dbReference>
<evidence type="ECO:0000256" key="1">
    <source>
        <dbReference type="SAM" id="MobiDB-lite"/>
    </source>
</evidence>
<evidence type="ECO:0000259" key="2">
    <source>
        <dbReference type="Pfam" id="PF14230"/>
    </source>
</evidence>
<feature type="compositionally biased region" description="Basic residues" evidence="1">
    <location>
        <begin position="1"/>
        <end position="12"/>
    </location>
</feature>
<protein>
    <submittedName>
        <fullName evidence="3">DUF4333 domain-containing protein</fullName>
    </submittedName>
</protein>
<dbReference type="EMBL" id="JBHSIV010000004">
    <property type="protein sequence ID" value="MFC5061696.1"/>
    <property type="molecule type" value="Genomic_DNA"/>
</dbReference>
<sequence length="100" mass="10370">MQHARIGTRRATARRDVTFVRSKRSTTRPTPRPPVAPGELGAEVARQANAEDVTCPQALPAQVGASTVCSGTLDGEQAQLGVTITAVQGSSVAFDIAKVG</sequence>
<evidence type="ECO:0000313" key="3">
    <source>
        <dbReference type="EMBL" id="MFC5061696.1"/>
    </source>
</evidence>
<organism evidence="3 4">
    <name type="scientific">Actinomycetospora atypica</name>
    <dbReference type="NCBI Taxonomy" id="1290095"/>
    <lineage>
        <taxon>Bacteria</taxon>
        <taxon>Bacillati</taxon>
        <taxon>Actinomycetota</taxon>
        <taxon>Actinomycetes</taxon>
        <taxon>Pseudonocardiales</taxon>
        <taxon>Pseudonocardiaceae</taxon>
        <taxon>Actinomycetospora</taxon>
    </lineage>
</organism>
<gene>
    <name evidence="3" type="ORF">ACFPBZ_05735</name>
</gene>
<feature type="domain" description="DUF4333" evidence="2">
    <location>
        <begin position="46"/>
        <end position="89"/>
    </location>
</feature>
<reference evidence="4" key="1">
    <citation type="journal article" date="2019" name="Int. J. Syst. Evol. Microbiol.">
        <title>The Global Catalogue of Microorganisms (GCM) 10K type strain sequencing project: providing services to taxonomists for standard genome sequencing and annotation.</title>
        <authorList>
            <consortium name="The Broad Institute Genomics Platform"/>
            <consortium name="The Broad Institute Genome Sequencing Center for Infectious Disease"/>
            <person name="Wu L."/>
            <person name="Ma J."/>
        </authorList>
    </citation>
    <scope>NUCLEOTIDE SEQUENCE [LARGE SCALE GENOMIC DNA]</scope>
    <source>
        <strain evidence="4">CGMCC 4.7093</strain>
    </source>
</reference>
<accession>A0ABV9YGD9</accession>
<name>A0ABV9YGD9_9PSEU</name>
<evidence type="ECO:0000313" key="4">
    <source>
        <dbReference type="Proteomes" id="UP001595947"/>
    </source>
</evidence>
<dbReference type="Pfam" id="PF14230">
    <property type="entry name" value="DUF4333"/>
    <property type="match status" value="1"/>
</dbReference>
<dbReference type="Proteomes" id="UP001595947">
    <property type="component" value="Unassembled WGS sequence"/>
</dbReference>
<proteinExistence type="predicted"/>
<dbReference type="InterPro" id="IPR025637">
    <property type="entry name" value="DUF4333"/>
</dbReference>